<dbReference type="InterPro" id="IPR027461">
    <property type="entry name" value="Carboxypeptidase_A_C_sf"/>
</dbReference>
<evidence type="ECO:0000256" key="1">
    <source>
        <dbReference type="ARBA" id="ARBA00010233"/>
    </source>
</evidence>
<keyword evidence="5" id="KW-0121">Carboxypeptidase</keyword>
<dbReference type="CDD" id="cd07062">
    <property type="entry name" value="Peptidase_S66_mccF_like"/>
    <property type="match status" value="1"/>
</dbReference>
<dbReference type="GO" id="GO:0004180">
    <property type="term" value="F:carboxypeptidase activity"/>
    <property type="evidence" value="ECO:0007669"/>
    <property type="project" value="UniProtKB-KW"/>
</dbReference>
<dbReference type="Pfam" id="PF02016">
    <property type="entry name" value="Peptidase_S66"/>
    <property type="match status" value="1"/>
</dbReference>
<evidence type="ECO:0000313" key="6">
    <source>
        <dbReference type="Proteomes" id="UP000274391"/>
    </source>
</evidence>
<dbReference type="InterPro" id="IPR003507">
    <property type="entry name" value="S66_fam"/>
</dbReference>
<proteinExistence type="inferred from homology"/>
<dbReference type="RefSeq" id="WP_124970895.1">
    <property type="nucleotide sequence ID" value="NZ_RQVS01000005.1"/>
</dbReference>
<dbReference type="InterPro" id="IPR029062">
    <property type="entry name" value="Class_I_gatase-like"/>
</dbReference>
<feature type="domain" description="LD-carboxypeptidase N-terminal" evidence="3">
    <location>
        <begin position="16"/>
        <end position="131"/>
    </location>
</feature>
<comment type="caution">
    <text evidence="5">The sequence shown here is derived from an EMBL/GenBank/DDBJ whole genome shotgun (WGS) entry which is preliminary data.</text>
</comment>
<dbReference type="PANTHER" id="PTHR30237">
    <property type="entry name" value="MURAMOYLTETRAPEPTIDE CARBOXYPEPTIDASE"/>
    <property type="match status" value="1"/>
</dbReference>
<dbReference type="OrthoDB" id="9807329at2"/>
<evidence type="ECO:0000259" key="4">
    <source>
        <dbReference type="Pfam" id="PF17676"/>
    </source>
</evidence>
<dbReference type="Gene3D" id="3.40.50.10740">
    <property type="entry name" value="Class I glutamine amidotransferase-like"/>
    <property type="match status" value="1"/>
</dbReference>
<dbReference type="PANTHER" id="PTHR30237:SF4">
    <property type="entry name" value="LD-CARBOXYPEPTIDASE C-TERMINAL DOMAIN-CONTAINING PROTEIN"/>
    <property type="match status" value="1"/>
</dbReference>
<evidence type="ECO:0000259" key="3">
    <source>
        <dbReference type="Pfam" id="PF02016"/>
    </source>
</evidence>
<gene>
    <name evidence="5" type="ORF">EG850_05010</name>
</gene>
<dbReference type="EMBL" id="RQVS01000005">
    <property type="protein sequence ID" value="RRJ87184.1"/>
    <property type="molecule type" value="Genomic_DNA"/>
</dbReference>
<dbReference type="InterPro" id="IPR040921">
    <property type="entry name" value="Peptidase_S66C"/>
</dbReference>
<dbReference type="Gene3D" id="3.50.30.60">
    <property type="entry name" value="LD-carboxypeptidase A C-terminal domain-like"/>
    <property type="match status" value="1"/>
</dbReference>
<comment type="similarity">
    <text evidence="1">Belongs to the peptidase S66 family.</text>
</comment>
<evidence type="ECO:0000256" key="2">
    <source>
        <dbReference type="ARBA" id="ARBA00022801"/>
    </source>
</evidence>
<protein>
    <submittedName>
        <fullName evidence="5">LD-carboxypeptidase</fullName>
    </submittedName>
</protein>
<dbReference type="InterPro" id="IPR027478">
    <property type="entry name" value="LdcA_N"/>
</dbReference>
<reference evidence="5 6" key="1">
    <citation type="submission" date="2018-11" db="EMBL/GenBank/DDBJ databases">
        <title>YIM 102482-1 draft genome.</title>
        <authorList>
            <person name="Li G."/>
            <person name="Jiang Y."/>
        </authorList>
    </citation>
    <scope>NUCLEOTIDE SEQUENCE [LARGE SCALE GENOMIC DNA]</scope>
    <source>
        <strain evidence="5 6">YIM 102482-1</strain>
    </source>
</reference>
<dbReference type="AlphaFoldDB" id="A0A3P3VXH8"/>
<keyword evidence="2" id="KW-0378">Hydrolase</keyword>
<sequence>MGSLLQPSKARPGDKVAVLSPSFAAPAVAPEVHEQALRRFAELTGLVPVEFLTTRKLGASPEERAADFNAALADTEIRAIIATIGGNDQIRVVPFLDAELLRADPKLFLGYSDNTNILNWMWANGVTGFYGGSTQVHLGPGPHLDPAHLTSLTAALLEGGELAVTEPGESEDFGLDWADPRALAEFGEREATEPWTWAGPPVSVTGRTWGGCLDVLEWITLADRMPRNDDLAGAILLLETSEELPSADTVRGWVRALGERGTLSAIAGVVIARPPASSLGAPRPDADVRAAWRAAQRDAMIEEISAYNPQAVVCVGPPFGHTRPQWILPYGGEVTLDGLHQRITASYQ</sequence>
<keyword evidence="5" id="KW-0645">Protease</keyword>
<evidence type="ECO:0000313" key="5">
    <source>
        <dbReference type="EMBL" id="RRJ87184.1"/>
    </source>
</evidence>
<accession>A0A3P3VXH8</accession>
<dbReference type="InterPro" id="IPR040449">
    <property type="entry name" value="Peptidase_S66_N"/>
</dbReference>
<organism evidence="5 6">
    <name type="scientific">Gulosibacter macacae</name>
    <dbReference type="NCBI Taxonomy" id="2488791"/>
    <lineage>
        <taxon>Bacteria</taxon>
        <taxon>Bacillati</taxon>
        <taxon>Actinomycetota</taxon>
        <taxon>Actinomycetes</taxon>
        <taxon>Micrococcales</taxon>
        <taxon>Microbacteriaceae</taxon>
        <taxon>Gulosibacter</taxon>
    </lineage>
</organism>
<dbReference type="SUPFAM" id="SSF52317">
    <property type="entry name" value="Class I glutamine amidotransferase-like"/>
    <property type="match status" value="1"/>
</dbReference>
<dbReference type="Pfam" id="PF17676">
    <property type="entry name" value="Peptidase_S66C"/>
    <property type="match status" value="1"/>
</dbReference>
<dbReference type="Proteomes" id="UP000274391">
    <property type="component" value="Unassembled WGS sequence"/>
</dbReference>
<keyword evidence="6" id="KW-1185">Reference proteome</keyword>
<dbReference type="SUPFAM" id="SSF141986">
    <property type="entry name" value="LD-carboxypeptidase A C-terminal domain-like"/>
    <property type="match status" value="1"/>
</dbReference>
<name>A0A3P3VXH8_9MICO</name>
<feature type="domain" description="LD-carboxypeptidase C-terminal" evidence="4">
    <location>
        <begin position="205"/>
        <end position="336"/>
    </location>
</feature>